<protein>
    <submittedName>
        <fullName evidence="1">Uncharacterized protein</fullName>
    </submittedName>
</protein>
<comment type="caution">
    <text evidence="1">The sequence shown here is derived from an EMBL/GenBank/DDBJ whole genome shotgun (WGS) entry which is preliminary data.</text>
</comment>
<dbReference type="EMBL" id="JBDJPC010000001">
    <property type="protein sequence ID" value="KAL1516123.1"/>
    <property type="molecule type" value="Genomic_DNA"/>
</dbReference>
<gene>
    <name evidence="1" type="ORF">ABEB36_000044</name>
</gene>
<organism evidence="1 2">
    <name type="scientific">Hypothenemus hampei</name>
    <name type="common">Coffee berry borer</name>
    <dbReference type="NCBI Taxonomy" id="57062"/>
    <lineage>
        <taxon>Eukaryota</taxon>
        <taxon>Metazoa</taxon>
        <taxon>Ecdysozoa</taxon>
        <taxon>Arthropoda</taxon>
        <taxon>Hexapoda</taxon>
        <taxon>Insecta</taxon>
        <taxon>Pterygota</taxon>
        <taxon>Neoptera</taxon>
        <taxon>Endopterygota</taxon>
        <taxon>Coleoptera</taxon>
        <taxon>Polyphaga</taxon>
        <taxon>Cucujiformia</taxon>
        <taxon>Curculionidae</taxon>
        <taxon>Scolytinae</taxon>
        <taxon>Hypothenemus</taxon>
    </lineage>
</organism>
<dbReference type="AlphaFoldDB" id="A0ABD1FDQ4"/>
<accession>A0ABD1FDQ4</accession>
<evidence type="ECO:0000313" key="1">
    <source>
        <dbReference type="EMBL" id="KAL1516123.1"/>
    </source>
</evidence>
<name>A0ABD1FDQ4_HYPHA</name>
<reference evidence="1 2" key="1">
    <citation type="submission" date="2024-05" db="EMBL/GenBank/DDBJ databases">
        <title>Genetic variation in Jamaican populations of the coffee berry borer (Hypothenemus hampei).</title>
        <authorList>
            <person name="Errbii M."/>
            <person name="Myrie A."/>
        </authorList>
    </citation>
    <scope>NUCLEOTIDE SEQUENCE [LARGE SCALE GENOMIC DNA]</scope>
    <source>
        <strain evidence="1">JA-Hopewell-2020-01-JO</strain>
        <tissue evidence="1">Whole body</tissue>
    </source>
</reference>
<dbReference type="Proteomes" id="UP001566132">
    <property type="component" value="Unassembled WGS sequence"/>
</dbReference>
<keyword evidence="2" id="KW-1185">Reference proteome</keyword>
<proteinExistence type="predicted"/>
<evidence type="ECO:0000313" key="2">
    <source>
        <dbReference type="Proteomes" id="UP001566132"/>
    </source>
</evidence>
<sequence length="101" mass="11753">MAVLEIYSLQTSLGDISKENKQLREKLSAVEKVNNWFDIFNVNVPVSDSRSRNRAYGLPIQEQDEILDKMSKKIQDLKVKCRQQILSFQNSTVVFLLFMNK</sequence>